<dbReference type="HOGENOM" id="CLU_118528_2_0_9"/>
<dbReference type="KEGG" id="ble:BleG1_2844"/>
<organism evidence="2 3">
    <name type="scientific">Shouchella lehensis G1</name>
    <dbReference type="NCBI Taxonomy" id="1246626"/>
    <lineage>
        <taxon>Bacteria</taxon>
        <taxon>Bacillati</taxon>
        <taxon>Bacillota</taxon>
        <taxon>Bacilli</taxon>
        <taxon>Bacillales</taxon>
        <taxon>Bacillaceae</taxon>
        <taxon>Shouchella</taxon>
    </lineage>
</organism>
<feature type="region of interest" description="Disordered" evidence="1">
    <location>
        <begin position="121"/>
        <end position="143"/>
    </location>
</feature>
<accession>A0A060M4D5</accession>
<dbReference type="InterPro" id="IPR007731">
    <property type="entry name" value="DUF669"/>
</dbReference>
<keyword evidence="3" id="KW-1185">Reference proteome</keyword>
<dbReference type="AlphaFoldDB" id="A0A060M4D5"/>
<proteinExistence type="predicted"/>
<reference evidence="2 3" key="1">
    <citation type="journal article" date="2014" name="Gene">
        <title>A comparative genomic analysis of the alkalitolerant soil bacterium Bacillus lehensis G1.</title>
        <authorList>
            <person name="Noor Y.M."/>
            <person name="Samsulrizal N.H."/>
            <person name="Jema'on N.A."/>
            <person name="Low K.O."/>
            <person name="Ramli A.N."/>
            <person name="Alias N.I."/>
            <person name="Damis S.I."/>
            <person name="Fuzi S.F."/>
            <person name="Isa M.N."/>
            <person name="Murad A.M."/>
            <person name="Raih M.F."/>
            <person name="Bakar F.D."/>
            <person name="Najimudin N."/>
            <person name="Mahadi N.M."/>
            <person name="Illias R.M."/>
        </authorList>
    </citation>
    <scope>NUCLEOTIDE SEQUENCE [LARGE SCALE GENOMIC DNA]</scope>
    <source>
        <strain evidence="2 3">G1</strain>
    </source>
</reference>
<dbReference type="RefSeq" id="WP_038482217.1">
    <property type="nucleotide sequence ID" value="NZ_CP003923.1"/>
</dbReference>
<evidence type="ECO:0000313" key="2">
    <source>
        <dbReference type="EMBL" id="AIC95408.1"/>
    </source>
</evidence>
<dbReference type="eggNOG" id="ENOG5033DQ4">
    <property type="taxonomic scope" value="Bacteria"/>
</dbReference>
<dbReference type="OrthoDB" id="1707979at2"/>
<dbReference type="Proteomes" id="UP000027142">
    <property type="component" value="Chromosome"/>
</dbReference>
<protein>
    <recommendedName>
        <fullName evidence="4">DUF669 domain-containing protein</fullName>
    </recommendedName>
</protein>
<evidence type="ECO:0000256" key="1">
    <source>
        <dbReference type="SAM" id="MobiDB-lite"/>
    </source>
</evidence>
<dbReference type="PATRIC" id="fig|1246626.3.peg.2835"/>
<dbReference type="EMBL" id="CP003923">
    <property type="protein sequence ID" value="AIC95408.1"/>
    <property type="molecule type" value="Genomic_DNA"/>
</dbReference>
<sequence length="143" mass="16282">MFKVDYSKTTEFEGIKAGEYEVIIHSVEQKKSSTGKEMVVVDYEIRDDVDQPSKGMKVRFDNFVVDPNNEWRFQSLSKAVGIPEETEFNSYKDWGDYILNQPILLNVGIRKHNGNDYAQAKGFKPSAVAPPEPVNISDEDTPF</sequence>
<name>A0A060M4D5_9BACI</name>
<evidence type="ECO:0000313" key="3">
    <source>
        <dbReference type="Proteomes" id="UP000027142"/>
    </source>
</evidence>
<gene>
    <name evidence="2" type="ORF">BleG1_2844</name>
</gene>
<evidence type="ECO:0008006" key="4">
    <source>
        <dbReference type="Google" id="ProtNLM"/>
    </source>
</evidence>
<dbReference type="Pfam" id="PF05037">
    <property type="entry name" value="DUF669"/>
    <property type="match status" value="1"/>
</dbReference>
<dbReference type="STRING" id="1246626.BleG1_2844"/>